<dbReference type="PANTHER" id="PTHR33751:SF9">
    <property type="entry name" value="CYTOCHROME C4"/>
    <property type="match status" value="1"/>
</dbReference>
<dbReference type="RefSeq" id="WP_055769459.1">
    <property type="nucleotide sequence ID" value="NZ_LDJG01000003.1"/>
</dbReference>
<keyword evidence="6" id="KW-0249">Electron transport</keyword>
<keyword evidence="7 8" id="KW-0408">Iron</keyword>
<gene>
    <name evidence="11" type="ORF">ABB22_03175</name>
</gene>
<protein>
    <recommendedName>
        <fullName evidence="10">Cytochrome c domain-containing protein</fullName>
    </recommendedName>
</protein>
<keyword evidence="12" id="KW-1185">Reference proteome</keyword>
<dbReference type="EMBL" id="LDJG01000003">
    <property type="protein sequence ID" value="KRG60366.1"/>
    <property type="molecule type" value="Genomic_DNA"/>
</dbReference>
<feature type="signal peptide" evidence="9">
    <location>
        <begin position="1"/>
        <end position="21"/>
    </location>
</feature>
<keyword evidence="3 8" id="KW-0349">Heme</keyword>
<name>A0ABR5NNQ9_9GAMM</name>
<dbReference type="PIRSF" id="PIRSF000005">
    <property type="entry name" value="Cytochrome_c4"/>
    <property type="match status" value="1"/>
</dbReference>
<dbReference type="Proteomes" id="UP000050902">
    <property type="component" value="Unassembled WGS sequence"/>
</dbReference>
<dbReference type="InterPro" id="IPR024167">
    <property type="entry name" value="Cytochrome_c4-like"/>
</dbReference>
<evidence type="ECO:0000256" key="3">
    <source>
        <dbReference type="ARBA" id="ARBA00022617"/>
    </source>
</evidence>
<evidence type="ECO:0000256" key="7">
    <source>
        <dbReference type="ARBA" id="ARBA00023004"/>
    </source>
</evidence>
<evidence type="ECO:0000256" key="2">
    <source>
        <dbReference type="ARBA" id="ARBA00022448"/>
    </source>
</evidence>
<evidence type="ECO:0000256" key="6">
    <source>
        <dbReference type="ARBA" id="ARBA00022982"/>
    </source>
</evidence>
<comment type="subcellular location">
    <subcellularLocation>
        <location evidence="1">Periplasm</location>
    </subcellularLocation>
</comment>
<accession>A0ABR5NNQ9</accession>
<evidence type="ECO:0000256" key="1">
    <source>
        <dbReference type="ARBA" id="ARBA00004418"/>
    </source>
</evidence>
<dbReference type="InterPro" id="IPR036909">
    <property type="entry name" value="Cyt_c-like_dom_sf"/>
</dbReference>
<dbReference type="PANTHER" id="PTHR33751">
    <property type="entry name" value="CBB3-TYPE CYTOCHROME C OXIDASE SUBUNIT FIXP"/>
    <property type="match status" value="1"/>
</dbReference>
<keyword evidence="2" id="KW-0813">Transport</keyword>
<dbReference type="InterPro" id="IPR009056">
    <property type="entry name" value="Cyt_c-like_dom"/>
</dbReference>
<dbReference type="Gene3D" id="1.10.760.10">
    <property type="entry name" value="Cytochrome c-like domain"/>
    <property type="match status" value="2"/>
</dbReference>
<dbReference type="SUPFAM" id="SSF46626">
    <property type="entry name" value="Cytochrome c"/>
    <property type="match status" value="2"/>
</dbReference>
<evidence type="ECO:0000256" key="8">
    <source>
        <dbReference type="PROSITE-ProRule" id="PRU00433"/>
    </source>
</evidence>
<comment type="caution">
    <text evidence="11">The sequence shown here is derived from an EMBL/GenBank/DDBJ whole genome shotgun (WGS) entry which is preliminary data.</text>
</comment>
<dbReference type="PROSITE" id="PS51007">
    <property type="entry name" value="CYTC"/>
    <property type="match status" value="2"/>
</dbReference>
<dbReference type="InterPro" id="IPR050597">
    <property type="entry name" value="Cytochrome_c_Oxidase_Subunit"/>
</dbReference>
<evidence type="ECO:0000313" key="11">
    <source>
        <dbReference type="EMBL" id="KRG60366.1"/>
    </source>
</evidence>
<proteinExistence type="predicted"/>
<evidence type="ECO:0000256" key="5">
    <source>
        <dbReference type="ARBA" id="ARBA00022764"/>
    </source>
</evidence>
<evidence type="ECO:0000313" key="12">
    <source>
        <dbReference type="Proteomes" id="UP000050902"/>
    </source>
</evidence>
<keyword evidence="4 8" id="KW-0479">Metal-binding</keyword>
<feature type="chain" id="PRO_5046028566" description="Cytochrome c domain-containing protein" evidence="9">
    <location>
        <begin position="22"/>
        <end position="251"/>
    </location>
</feature>
<evidence type="ECO:0000256" key="9">
    <source>
        <dbReference type="SAM" id="SignalP"/>
    </source>
</evidence>
<evidence type="ECO:0000256" key="4">
    <source>
        <dbReference type="ARBA" id="ARBA00022723"/>
    </source>
</evidence>
<sequence>MKGSTLLLLVLAGSLLGLAHAASGADDETPAPALHPRYLDLRAAPRIAGNAAAGKEKSQVCSACHGDDGGGTAPPFPNLGGQRADFFYWQLVELKRGRHPSPMTPLVSTLDDQDMRDLAAYYASLPLHPARADAGDTPAEPADAALLERGRDLYLHGDGAKGIPPCQGCHGPDARGMRDADVADRNGRTPYATFPVLRGQQATYLQNKLAEYRDGDLQDSTSDFIMSGVGKRLDEDSIQAVSAWLSSLRED</sequence>
<feature type="domain" description="Cytochrome c" evidence="10">
    <location>
        <begin position="49"/>
        <end position="126"/>
    </location>
</feature>
<dbReference type="Pfam" id="PF00034">
    <property type="entry name" value="Cytochrom_C"/>
    <property type="match status" value="2"/>
</dbReference>
<reference evidence="11 12" key="1">
    <citation type="submission" date="2015-05" db="EMBL/GenBank/DDBJ databases">
        <title>Genome sequencing and analysis of members of genus Stenotrophomonas.</title>
        <authorList>
            <person name="Patil P.P."/>
            <person name="Midha S."/>
            <person name="Patil P.B."/>
        </authorList>
    </citation>
    <scope>NUCLEOTIDE SEQUENCE [LARGE SCALE GENOMIC DNA]</scope>
    <source>
        <strain evidence="11 12">DSM 12575</strain>
    </source>
</reference>
<feature type="domain" description="Cytochrome c" evidence="10">
    <location>
        <begin position="145"/>
        <end position="249"/>
    </location>
</feature>
<evidence type="ECO:0000259" key="10">
    <source>
        <dbReference type="PROSITE" id="PS51007"/>
    </source>
</evidence>
<organism evidence="11 12">
    <name type="scientific">Stenotrophomonas nitritireducens</name>
    <dbReference type="NCBI Taxonomy" id="83617"/>
    <lineage>
        <taxon>Bacteria</taxon>
        <taxon>Pseudomonadati</taxon>
        <taxon>Pseudomonadota</taxon>
        <taxon>Gammaproteobacteria</taxon>
        <taxon>Lysobacterales</taxon>
        <taxon>Lysobacteraceae</taxon>
        <taxon>Stenotrophomonas</taxon>
    </lineage>
</organism>
<keyword evidence="5" id="KW-0574">Periplasm</keyword>
<keyword evidence="9" id="KW-0732">Signal</keyword>